<dbReference type="AlphaFoldDB" id="A0AAE1RGS6"/>
<comment type="caution">
    <text evidence="1">The sequence shown here is derived from an EMBL/GenBank/DDBJ whole genome shotgun (WGS) entry which is preliminary data.</text>
</comment>
<name>A0AAE1RGS6_9SOLA</name>
<protein>
    <submittedName>
        <fullName evidence="1">Uncharacterized protein</fullName>
    </submittedName>
</protein>
<organism evidence="1 2">
    <name type="scientific">Anisodus tanguticus</name>
    <dbReference type="NCBI Taxonomy" id="243964"/>
    <lineage>
        <taxon>Eukaryota</taxon>
        <taxon>Viridiplantae</taxon>
        <taxon>Streptophyta</taxon>
        <taxon>Embryophyta</taxon>
        <taxon>Tracheophyta</taxon>
        <taxon>Spermatophyta</taxon>
        <taxon>Magnoliopsida</taxon>
        <taxon>eudicotyledons</taxon>
        <taxon>Gunneridae</taxon>
        <taxon>Pentapetalae</taxon>
        <taxon>asterids</taxon>
        <taxon>lamiids</taxon>
        <taxon>Solanales</taxon>
        <taxon>Solanaceae</taxon>
        <taxon>Solanoideae</taxon>
        <taxon>Hyoscyameae</taxon>
        <taxon>Anisodus</taxon>
    </lineage>
</organism>
<sequence>MDTQLHARRGYSNCSGANSEFLTLNMKMLEDYSINSVQMINRNKSCFLMYEKT</sequence>
<keyword evidence="2" id="KW-1185">Reference proteome</keyword>
<dbReference type="EMBL" id="JAVYJV010000016">
    <property type="protein sequence ID" value="KAK4351315.1"/>
    <property type="molecule type" value="Genomic_DNA"/>
</dbReference>
<evidence type="ECO:0000313" key="1">
    <source>
        <dbReference type="EMBL" id="KAK4351315.1"/>
    </source>
</evidence>
<proteinExistence type="predicted"/>
<accession>A0AAE1RGS6</accession>
<dbReference type="Proteomes" id="UP001291623">
    <property type="component" value="Unassembled WGS sequence"/>
</dbReference>
<gene>
    <name evidence="1" type="ORF">RND71_030628</name>
</gene>
<evidence type="ECO:0000313" key="2">
    <source>
        <dbReference type="Proteomes" id="UP001291623"/>
    </source>
</evidence>
<reference evidence="1" key="1">
    <citation type="submission" date="2023-12" db="EMBL/GenBank/DDBJ databases">
        <title>Genome assembly of Anisodus tanguticus.</title>
        <authorList>
            <person name="Wang Y.-J."/>
        </authorList>
    </citation>
    <scope>NUCLEOTIDE SEQUENCE</scope>
    <source>
        <strain evidence="1">KB-2021</strain>
        <tissue evidence="1">Leaf</tissue>
    </source>
</reference>